<dbReference type="InParanoid" id="I1BS89"/>
<dbReference type="VEuPathDB" id="FungiDB:RO3G_03774"/>
<dbReference type="AlphaFoldDB" id="I1BS89"/>
<proteinExistence type="predicted"/>
<dbReference type="GeneID" id="93610745"/>
<name>I1BS89_RHIO9</name>
<evidence type="ECO:0000313" key="2">
    <source>
        <dbReference type="Proteomes" id="UP000009138"/>
    </source>
</evidence>
<protein>
    <submittedName>
        <fullName evidence="1">Uncharacterized protein</fullName>
    </submittedName>
</protein>
<dbReference type="EMBL" id="CH476733">
    <property type="protein sequence ID" value="EIE79069.1"/>
    <property type="molecule type" value="Genomic_DNA"/>
</dbReference>
<keyword evidence="2" id="KW-1185">Reference proteome</keyword>
<dbReference type="RefSeq" id="XP_067514465.1">
    <property type="nucleotide sequence ID" value="XM_067658364.1"/>
</dbReference>
<evidence type="ECO:0000313" key="1">
    <source>
        <dbReference type="EMBL" id="EIE79069.1"/>
    </source>
</evidence>
<accession>I1BS89</accession>
<gene>
    <name evidence="1" type="ORF">RO3G_03774</name>
</gene>
<sequence length="44" mass="4785">MVKEDQTAKLSSNDDNNLVTKQIEDAKASEDIEMTTKCVKGGAK</sequence>
<organism evidence="1 2">
    <name type="scientific">Rhizopus delemar (strain RA 99-880 / ATCC MYA-4621 / FGSC 9543 / NRRL 43880)</name>
    <name type="common">Mucormycosis agent</name>
    <name type="synonym">Rhizopus arrhizus var. delemar</name>
    <dbReference type="NCBI Taxonomy" id="246409"/>
    <lineage>
        <taxon>Eukaryota</taxon>
        <taxon>Fungi</taxon>
        <taxon>Fungi incertae sedis</taxon>
        <taxon>Mucoromycota</taxon>
        <taxon>Mucoromycotina</taxon>
        <taxon>Mucoromycetes</taxon>
        <taxon>Mucorales</taxon>
        <taxon>Mucorineae</taxon>
        <taxon>Rhizopodaceae</taxon>
        <taxon>Rhizopus</taxon>
    </lineage>
</organism>
<reference evidence="1 2" key="1">
    <citation type="journal article" date="2009" name="PLoS Genet.">
        <title>Genomic analysis of the basal lineage fungus Rhizopus oryzae reveals a whole-genome duplication.</title>
        <authorList>
            <person name="Ma L.-J."/>
            <person name="Ibrahim A.S."/>
            <person name="Skory C."/>
            <person name="Grabherr M.G."/>
            <person name="Burger G."/>
            <person name="Butler M."/>
            <person name="Elias M."/>
            <person name="Idnurm A."/>
            <person name="Lang B.F."/>
            <person name="Sone T."/>
            <person name="Abe A."/>
            <person name="Calvo S.E."/>
            <person name="Corrochano L.M."/>
            <person name="Engels R."/>
            <person name="Fu J."/>
            <person name="Hansberg W."/>
            <person name="Kim J.-M."/>
            <person name="Kodira C.D."/>
            <person name="Koehrsen M.J."/>
            <person name="Liu B."/>
            <person name="Miranda-Saavedra D."/>
            <person name="O'Leary S."/>
            <person name="Ortiz-Castellanos L."/>
            <person name="Poulter R."/>
            <person name="Rodriguez-Romero J."/>
            <person name="Ruiz-Herrera J."/>
            <person name="Shen Y.-Q."/>
            <person name="Zeng Q."/>
            <person name="Galagan J."/>
            <person name="Birren B.W."/>
            <person name="Cuomo C.A."/>
            <person name="Wickes B.L."/>
        </authorList>
    </citation>
    <scope>NUCLEOTIDE SEQUENCE [LARGE SCALE GENOMIC DNA]</scope>
    <source>
        <strain evidence="2">RA 99-880 / ATCC MYA-4621 / FGSC 9543 / NRRL 43880</strain>
    </source>
</reference>
<dbReference type="Proteomes" id="UP000009138">
    <property type="component" value="Unassembled WGS sequence"/>
</dbReference>